<reference evidence="1 2" key="1">
    <citation type="submission" date="2024-06" db="EMBL/GenBank/DDBJ databases">
        <title>The Natural Products Discovery Center: Release of the First 8490 Sequenced Strains for Exploring Actinobacteria Biosynthetic Diversity.</title>
        <authorList>
            <person name="Kalkreuter E."/>
            <person name="Kautsar S.A."/>
            <person name="Yang D."/>
            <person name="Bader C.D."/>
            <person name="Teijaro C.N."/>
            <person name="Fluegel L."/>
            <person name="Davis C.M."/>
            <person name="Simpson J.R."/>
            <person name="Lauterbach L."/>
            <person name="Steele A.D."/>
            <person name="Gui C."/>
            <person name="Meng S."/>
            <person name="Li G."/>
            <person name="Viehrig K."/>
            <person name="Ye F."/>
            <person name="Su P."/>
            <person name="Kiefer A.F."/>
            <person name="Nichols A."/>
            <person name="Cepeda A.J."/>
            <person name="Yan W."/>
            <person name="Fan B."/>
            <person name="Jiang Y."/>
            <person name="Adhikari A."/>
            <person name="Zheng C.-J."/>
            <person name="Schuster L."/>
            <person name="Cowan T.M."/>
            <person name="Smanski M.J."/>
            <person name="Chevrette M.G."/>
            <person name="De Carvalho L.P.S."/>
            <person name="Shen B."/>
        </authorList>
    </citation>
    <scope>NUCLEOTIDE SEQUENCE [LARGE SCALE GENOMIC DNA]</scope>
    <source>
        <strain evidence="1 2">NPDC048274</strain>
    </source>
</reference>
<dbReference type="SUPFAM" id="SSF48371">
    <property type="entry name" value="ARM repeat"/>
    <property type="match status" value="1"/>
</dbReference>
<accession>A0ABV3EH23</accession>
<dbReference type="Proteomes" id="UP001551582">
    <property type="component" value="Unassembled WGS sequence"/>
</dbReference>
<proteinExistence type="predicted"/>
<keyword evidence="2" id="KW-1185">Reference proteome</keyword>
<dbReference type="InterPro" id="IPR011989">
    <property type="entry name" value="ARM-like"/>
</dbReference>
<dbReference type="Gene3D" id="1.25.10.10">
    <property type="entry name" value="Leucine-rich Repeat Variant"/>
    <property type="match status" value="1"/>
</dbReference>
<dbReference type="RefSeq" id="WP_359989884.1">
    <property type="nucleotide sequence ID" value="NZ_JBEZLS010000049.1"/>
</dbReference>
<protein>
    <submittedName>
        <fullName evidence="1">HEAT repeat domain-containing protein</fullName>
    </submittedName>
</protein>
<dbReference type="Pfam" id="PF13646">
    <property type="entry name" value="HEAT_2"/>
    <property type="match status" value="1"/>
</dbReference>
<feature type="non-terminal residue" evidence="1">
    <location>
        <position position="1"/>
    </location>
</feature>
<evidence type="ECO:0000313" key="1">
    <source>
        <dbReference type="EMBL" id="MEU9356301.1"/>
    </source>
</evidence>
<evidence type="ECO:0000313" key="2">
    <source>
        <dbReference type="Proteomes" id="UP001551582"/>
    </source>
</evidence>
<comment type="caution">
    <text evidence="1">The sequence shown here is derived from an EMBL/GenBank/DDBJ whole genome shotgun (WGS) entry which is preliminary data.</text>
</comment>
<dbReference type="InterPro" id="IPR016024">
    <property type="entry name" value="ARM-type_fold"/>
</dbReference>
<name>A0ABV3EH23_9ACTN</name>
<sequence length="486" mass="53097">GEAKRAVHHFILAGRRKDARSAAESVPKFIDVRDLLQVQARWVCGAAAAVTGQQADLIPDDAVPGITARLADIVTTGPQSGLTGSDPVKEALGALGALEERLPVKAAQQVLPLLVEWIPREPNTYRFTDEQMLSFLGSCIKAELPVADQAIQTLLQAWRLDVHGAEGLLAGLGAHLSAAVPVVREQAQDGHRGAAVLLASWQVDDSSVTETARKLADTVLAEPVGTVRPFYSMGTTARQCAAFLMACSDDQSNLDTEPTRLMRERVAAHLLLWAEDRSDMADRRSEAARALPILAEALPTPMRDDMFERLIGLYQDPGEHPSDAFERRTQHPLSRFKINTGGDWRLPAEILHAAAVFATTTEQAIRVEQRLLPQLTRHEPNRGHGWLQAQTVLALNPLAPAQTSLIATHPSPLLRQTAVICWGRAADRDPDLARVFAKDSDTGVRHNLAHTLTELPTDERLKYQDVTEQLHTDNSARVRQAAAQIP</sequence>
<gene>
    <name evidence="1" type="ORF">AB0D65_36210</name>
</gene>
<dbReference type="EMBL" id="JBEZLS010000049">
    <property type="protein sequence ID" value="MEU9356301.1"/>
    <property type="molecule type" value="Genomic_DNA"/>
</dbReference>
<organism evidence="1 2">
    <name type="scientific">Streptomyces griseoloalbus</name>
    <dbReference type="NCBI Taxonomy" id="67303"/>
    <lineage>
        <taxon>Bacteria</taxon>
        <taxon>Bacillati</taxon>
        <taxon>Actinomycetota</taxon>
        <taxon>Actinomycetes</taxon>
        <taxon>Kitasatosporales</taxon>
        <taxon>Streptomycetaceae</taxon>
        <taxon>Streptomyces</taxon>
    </lineage>
</organism>